<dbReference type="EMBL" id="CP000875">
    <property type="protein sequence ID" value="ABX05985.1"/>
    <property type="molecule type" value="Genomic_DNA"/>
</dbReference>
<evidence type="ECO:0000256" key="1">
    <source>
        <dbReference type="ARBA" id="ARBA00004651"/>
    </source>
</evidence>
<feature type="transmembrane region" description="Helical" evidence="5">
    <location>
        <begin position="381"/>
        <end position="403"/>
    </location>
</feature>
<dbReference type="KEGG" id="hau:Haur_3349"/>
<dbReference type="GO" id="GO:0022857">
    <property type="term" value="F:transmembrane transporter activity"/>
    <property type="evidence" value="ECO:0007669"/>
    <property type="project" value="InterPro"/>
</dbReference>
<evidence type="ECO:0000256" key="5">
    <source>
        <dbReference type="SAM" id="Phobius"/>
    </source>
</evidence>
<dbReference type="InterPro" id="IPR020846">
    <property type="entry name" value="MFS_dom"/>
</dbReference>
<feature type="transmembrane region" description="Helical" evidence="5">
    <location>
        <begin position="97"/>
        <end position="116"/>
    </location>
</feature>
<dbReference type="Proteomes" id="UP000000787">
    <property type="component" value="Chromosome"/>
</dbReference>
<dbReference type="InterPro" id="IPR036259">
    <property type="entry name" value="MFS_trans_sf"/>
</dbReference>
<dbReference type="eggNOG" id="COG2814">
    <property type="taxonomic scope" value="Bacteria"/>
</dbReference>
<feature type="domain" description="Major facilitator superfamily (MFS) profile" evidence="6">
    <location>
        <begin position="197"/>
        <end position="441"/>
    </location>
</feature>
<dbReference type="PROSITE" id="PS50850">
    <property type="entry name" value="MFS"/>
    <property type="match status" value="1"/>
</dbReference>
<gene>
    <name evidence="7" type="ordered locus">Haur_3349</name>
</gene>
<dbReference type="AlphaFoldDB" id="A9B852"/>
<feature type="transmembrane region" description="Helical" evidence="5">
    <location>
        <begin position="343"/>
        <end position="360"/>
    </location>
</feature>
<feature type="transmembrane region" description="Helical" evidence="5">
    <location>
        <begin position="122"/>
        <end position="145"/>
    </location>
</feature>
<accession>A9B852</accession>
<comment type="subcellular location">
    <subcellularLocation>
        <location evidence="1">Cell membrane</location>
        <topology evidence="1">Multi-pass membrane protein</topology>
    </subcellularLocation>
</comment>
<keyword evidence="2 5" id="KW-0812">Transmembrane</keyword>
<reference evidence="7 8" key="1">
    <citation type="journal article" date="2011" name="Stand. Genomic Sci.">
        <title>Complete genome sequence of the filamentous gliding predatory bacterium Herpetosiphon aurantiacus type strain (114-95(T)).</title>
        <authorList>
            <person name="Kiss H."/>
            <person name="Nett M."/>
            <person name="Domin N."/>
            <person name="Martin K."/>
            <person name="Maresca J.A."/>
            <person name="Copeland A."/>
            <person name="Lapidus A."/>
            <person name="Lucas S."/>
            <person name="Berry K.W."/>
            <person name="Glavina Del Rio T."/>
            <person name="Dalin E."/>
            <person name="Tice H."/>
            <person name="Pitluck S."/>
            <person name="Richardson P."/>
            <person name="Bruce D."/>
            <person name="Goodwin L."/>
            <person name="Han C."/>
            <person name="Detter J.C."/>
            <person name="Schmutz J."/>
            <person name="Brettin T."/>
            <person name="Land M."/>
            <person name="Hauser L."/>
            <person name="Kyrpides N.C."/>
            <person name="Ivanova N."/>
            <person name="Goker M."/>
            <person name="Woyke T."/>
            <person name="Klenk H.P."/>
            <person name="Bryant D.A."/>
        </authorList>
    </citation>
    <scope>NUCLEOTIDE SEQUENCE [LARGE SCALE GENOMIC DNA]</scope>
    <source>
        <strain evidence="8">ATCC 23779 / DSM 785 / 114-95</strain>
    </source>
</reference>
<dbReference type="BioCyc" id="HAUR316274:GHYA-3386-MONOMER"/>
<proteinExistence type="predicted"/>
<dbReference type="InterPro" id="IPR011701">
    <property type="entry name" value="MFS"/>
</dbReference>
<feature type="transmembrane region" description="Helical" evidence="5">
    <location>
        <begin position="166"/>
        <end position="185"/>
    </location>
</feature>
<evidence type="ECO:0000259" key="6">
    <source>
        <dbReference type="PROSITE" id="PS50850"/>
    </source>
</evidence>
<evidence type="ECO:0000313" key="7">
    <source>
        <dbReference type="EMBL" id="ABX05985.1"/>
    </source>
</evidence>
<feature type="transmembrane region" description="Helical" evidence="5">
    <location>
        <begin position="409"/>
        <end position="426"/>
    </location>
</feature>
<dbReference type="HOGENOM" id="CLU_048252_1_0_0"/>
<dbReference type="Gene3D" id="1.20.1250.20">
    <property type="entry name" value="MFS general substrate transporter like domains"/>
    <property type="match status" value="1"/>
</dbReference>
<feature type="transmembrane region" description="Helical" evidence="5">
    <location>
        <begin position="314"/>
        <end position="337"/>
    </location>
</feature>
<dbReference type="PANTHER" id="PTHR23526">
    <property type="entry name" value="INTEGRAL MEMBRANE TRANSPORT PROTEIN-RELATED"/>
    <property type="match status" value="1"/>
</dbReference>
<evidence type="ECO:0000256" key="4">
    <source>
        <dbReference type="ARBA" id="ARBA00023136"/>
    </source>
</evidence>
<evidence type="ECO:0000313" key="8">
    <source>
        <dbReference type="Proteomes" id="UP000000787"/>
    </source>
</evidence>
<dbReference type="InParanoid" id="A9B852"/>
<protein>
    <submittedName>
        <fullName evidence="7">Major facilitator superfamily MFS_1</fullName>
    </submittedName>
</protein>
<keyword evidence="4 5" id="KW-0472">Membrane</keyword>
<keyword evidence="3 5" id="KW-1133">Transmembrane helix</keyword>
<dbReference type="Pfam" id="PF07690">
    <property type="entry name" value="MFS_1"/>
    <property type="match status" value="1"/>
</dbReference>
<dbReference type="PANTHER" id="PTHR23526:SF1">
    <property type="entry name" value="MAJOR FACILITATOR SUPERFAMILY MFS_1"/>
    <property type="match status" value="1"/>
</dbReference>
<organism evidence="7 8">
    <name type="scientific">Herpetosiphon aurantiacus (strain ATCC 23779 / DSM 785 / 114-95)</name>
    <dbReference type="NCBI Taxonomy" id="316274"/>
    <lineage>
        <taxon>Bacteria</taxon>
        <taxon>Bacillati</taxon>
        <taxon>Chloroflexota</taxon>
        <taxon>Chloroflexia</taxon>
        <taxon>Herpetosiphonales</taxon>
        <taxon>Herpetosiphonaceae</taxon>
        <taxon>Herpetosiphon</taxon>
    </lineage>
</organism>
<dbReference type="InterPro" id="IPR052528">
    <property type="entry name" value="Sugar_transport-like"/>
</dbReference>
<dbReference type="GO" id="GO:0005886">
    <property type="term" value="C:plasma membrane"/>
    <property type="evidence" value="ECO:0007669"/>
    <property type="project" value="UniProtKB-SubCell"/>
</dbReference>
<feature type="transmembrane region" description="Helical" evidence="5">
    <location>
        <begin position="197"/>
        <end position="218"/>
    </location>
</feature>
<name>A9B852_HERA2</name>
<keyword evidence="8" id="KW-1185">Reference proteome</keyword>
<evidence type="ECO:0000256" key="3">
    <source>
        <dbReference type="ARBA" id="ARBA00022989"/>
    </source>
</evidence>
<dbReference type="SUPFAM" id="SSF103473">
    <property type="entry name" value="MFS general substrate transporter"/>
    <property type="match status" value="1"/>
</dbReference>
<sequence>MQWKLALHRPIAPRASNEETLRRNMRLGVANGVLFILADAFSDANLVLTVFVRELGAAPWVVGLLPSLKSGGWLLPQLLSAGRLQGMTYKLPVYRQVGIVRFFIWLAMVLVVWNATSLPVWVLLPLFLLGYALYNFTGGSGSVAFQEVVAKTIPARQRGKFFGARNLIGGLLSFALVSPLVGWLLSRSSPLLFPHNYGVLLFISFVLIGFGIISFSLFAEPPTTNPPAAISTKQMFAKIPVLLKSDRNFRQYVLSRMVTRLGGLADPFYILYAREVLNVPPRMIGVYLAVRVFSAALSNLFWSRVGDQRGNRLLIVLTGALIITVPTWALLVMPFASILGPEALGWFFGVIFLLIGLSVDGSNTASLTYVMELAPAEQRPVYVGVCNTLMGIATFFPVLGGVLLAQFGYLPLFWISAASAFIGLLLSRRLPEPRIHEERRA</sequence>
<evidence type="ECO:0000256" key="2">
    <source>
        <dbReference type="ARBA" id="ARBA00022692"/>
    </source>
</evidence>